<evidence type="ECO:0000256" key="2">
    <source>
        <dbReference type="ARBA" id="ARBA00004687"/>
    </source>
</evidence>
<keyword evidence="4 11" id="KW-0328">Glycosyltransferase</keyword>
<keyword evidence="6 10" id="KW-0812">Transmembrane</keyword>
<accession>A0ABV1VXP9</accession>
<sequence>MDELDGVADVDDAQRHGLPPLRSGGPPTPTRMMRLRAALRRALPALIVFAVMRLTAVAALSVWAVHVGRHPRTVLGMEWDSLWYIRIAHDGYGTVLPGPAGSGTVYSDLAFFPLYPALIRAVGTVLPVGEVNVALALSWIAAAIAAAGIYAVGELVYQRRVAVALVALWGVLPQAIVTTMAYTESLMTAFAAWALYAALTRRWLTAGLLASLAGLTRPNGIAAVAAVLTALGMHAWRCRREGRPIGRCAWPAVLLAPAGWSGYVLWVGAKKGSPGGYFAVQRRFGSAFDFGHYTLYMFKHLMLAKASLGQYTAAAVVAGSVALFILSVLDRQPLPLLVYSATLIGMALGDTHFFTSRPRLLFPAFPLLLPIALALSRTRFRNVAVVMPALAAFSLAFGVYLAMIAKSPP</sequence>
<evidence type="ECO:0000256" key="9">
    <source>
        <dbReference type="ARBA" id="ARBA00023136"/>
    </source>
</evidence>
<evidence type="ECO:0000256" key="4">
    <source>
        <dbReference type="ARBA" id="ARBA00022676"/>
    </source>
</evidence>
<evidence type="ECO:0000256" key="6">
    <source>
        <dbReference type="ARBA" id="ARBA00022692"/>
    </source>
</evidence>
<comment type="pathway">
    <text evidence="2">Glycolipid biosynthesis; glycosylphosphatidylinositol-anchor biosynthesis.</text>
</comment>
<evidence type="ECO:0000256" key="10">
    <source>
        <dbReference type="SAM" id="Phobius"/>
    </source>
</evidence>
<feature type="transmembrane region" description="Helical" evidence="10">
    <location>
        <begin position="383"/>
        <end position="405"/>
    </location>
</feature>
<evidence type="ECO:0000256" key="7">
    <source>
        <dbReference type="ARBA" id="ARBA00022824"/>
    </source>
</evidence>
<keyword evidence="7" id="KW-0256">Endoplasmic reticulum</keyword>
<name>A0ABV1VXP9_9ACTN</name>
<evidence type="ECO:0000256" key="1">
    <source>
        <dbReference type="ARBA" id="ARBA00004477"/>
    </source>
</evidence>
<keyword evidence="9 10" id="KW-0472">Membrane</keyword>
<evidence type="ECO:0000256" key="5">
    <source>
        <dbReference type="ARBA" id="ARBA00022679"/>
    </source>
</evidence>
<keyword evidence="12" id="KW-1185">Reference proteome</keyword>
<feature type="transmembrane region" description="Helical" evidence="10">
    <location>
        <begin position="42"/>
        <end position="65"/>
    </location>
</feature>
<dbReference type="EMBL" id="JBEPCU010000062">
    <property type="protein sequence ID" value="MER6976714.1"/>
    <property type="molecule type" value="Genomic_DNA"/>
</dbReference>
<feature type="transmembrane region" description="Helical" evidence="10">
    <location>
        <begin position="218"/>
        <end position="236"/>
    </location>
</feature>
<feature type="transmembrane region" description="Helical" evidence="10">
    <location>
        <begin position="248"/>
        <end position="269"/>
    </location>
</feature>
<evidence type="ECO:0000313" key="11">
    <source>
        <dbReference type="EMBL" id="MER6976714.1"/>
    </source>
</evidence>
<dbReference type="Proteomes" id="UP001458415">
    <property type="component" value="Unassembled WGS sequence"/>
</dbReference>
<comment type="subcellular location">
    <subcellularLocation>
        <location evidence="1">Endoplasmic reticulum membrane</location>
        <topology evidence="1">Multi-pass membrane protein</topology>
    </subcellularLocation>
</comment>
<dbReference type="RefSeq" id="WP_244217659.1">
    <property type="nucleotide sequence ID" value="NZ_MUBM01000517.1"/>
</dbReference>
<keyword evidence="5 11" id="KW-0808">Transferase</keyword>
<feature type="transmembrane region" description="Helical" evidence="10">
    <location>
        <begin position="165"/>
        <end position="198"/>
    </location>
</feature>
<feature type="transmembrane region" description="Helical" evidence="10">
    <location>
        <begin position="336"/>
        <end position="354"/>
    </location>
</feature>
<protein>
    <submittedName>
        <fullName evidence="11">Glycosyltransferase family 39 protein</fullName>
        <ecNumber evidence="11">2.4.-.-</ecNumber>
    </submittedName>
</protein>
<keyword evidence="3" id="KW-0337">GPI-anchor biosynthesis</keyword>
<gene>
    <name evidence="11" type="ORF">ABT317_06665</name>
</gene>
<evidence type="ECO:0000256" key="3">
    <source>
        <dbReference type="ARBA" id="ARBA00022502"/>
    </source>
</evidence>
<comment type="caution">
    <text evidence="11">The sequence shown here is derived from an EMBL/GenBank/DDBJ whole genome shotgun (WGS) entry which is preliminary data.</text>
</comment>
<keyword evidence="8 10" id="KW-1133">Transmembrane helix</keyword>
<dbReference type="InterPro" id="IPR007315">
    <property type="entry name" value="PIG-V/Gpi18"/>
</dbReference>
<reference evidence="11 12" key="1">
    <citation type="submission" date="2024-06" db="EMBL/GenBank/DDBJ databases">
        <title>The Natural Products Discovery Center: Release of the First 8490 Sequenced Strains for Exploring Actinobacteria Biosynthetic Diversity.</title>
        <authorList>
            <person name="Kalkreuter E."/>
            <person name="Kautsar S.A."/>
            <person name="Yang D."/>
            <person name="Bader C.D."/>
            <person name="Teijaro C.N."/>
            <person name="Fluegel L."/>
            <person name="Davis C.M."/>
            <person name="Simpson J.R."/>
            <person name="Lauterbach L."/>
            <person name="Steele A.D."/>
            <person name="Gui C."/>
            <person name="Meng S."/>
            <person name="Li G."/>
            <person name="Viehrig K."/>
            <person name="Ye F."/>
            <person name="Su P."/>
            <person name="Kiefer A.F."/>
            <person name="Nichols A."/>
            <person name="Cepeda A.J."/>
            <person name="Yan W."/>
            <person name="Fan B."/>
            <person name="Jiang Y."/>
            <person name="Adhikari A."/>
            <person name="Zheng C.-J."/>
            <person name="Schuster L."/>
            <person name="Cowan T.M."/>
            <person name="Smanski M.J."/>
            <person name="Chevrette M.G."/>
            <person name="De Carvalho L.P.S."/>
            <person name="Shen B."/>
        </authorList>
    </citation>
    <scope>NUCLEOTIDE SEQUENCE [LARGE SCALE GENOMIC DNA]</scope>
    <source>
        <strain evidence="11 12">NPDC000634</strain>
    </source>
</reference>
<feature type="transmembrane region" description="Helical" evidence="10">
    <location>
        <begin position="360"/>
        <end position="376"/>
    </location>
</feature>
<dbReference type="EC" id="2.4.-.-" evidence="11"/>
<proteinExistence type="predicted"/>
<dbReference type="GO" id="GO:0016757">
    <property type="term" value="F:glycosyltransferase activity"/>
    <property type="evidence" value="ECO:0007669"/>
    <property type="project" value="UniProtKB-KW"/>
</dbReference>
<feature type="transmembrane region" description="Helical" evidence="10">
    <location>
        <begin position="308"/>
        <end position="329"/>
    </location>
</feature>
<evidence type="ECO:0000256" key="8">
    <source>
        <dbReference type="ARBA" id="ARBA00022989"/>
    </source>
</evidence>
<evidence type="ECO:0000313" key="12">
    <source>
        <dbReference type="Proteomes" id="UP001458415"/>
    </source>
</evidence>
<dbReference type="PANTHER" id="PTHR12468">
    <property type="entry name" value="GPI MANNOSYLTRANSFERASE 2"/>
    <property type="match status" value="1"/>
</dbReference>
<dbReference type="PANTHER" id="PTHR12468:SF2">
    <property type="entry name" value="GPI MANNOSYLTRANSFERASE 2"/>
    <property type="match status" value="1"/>
</dbReference>
<feature type="transmembrane region" description="Helical" evidence="10">
    <location>
        <begin position="133"/>
        <end position="153"/>
    </location>
</feature>
<organism evidence="11 12">
    <name type="scientific">Streptomyces carpinensis</name>
    <dbReference type="NCBI Taxonomy" id="66369"/>
    <lineage>
        <taxon>Bacteria</taxon>
        <taxon>Bacillati</taxon>
        <taxon>Actinomycetota</taxon>
        <taxon>Actinomycetes</taxon>
        <taxon>Kitasatosporales</taxon>
        <taxon>Streptomycetaceae</taxon>
        <taxon>Streptomyces</taxon>
    </lineage>
</organism>